<keyword evidence="1" id="KW-0547">Nucleotide-binding</keyword>
<dbReference type="AlphaFoldDB" id="A0A915Q456"/>
<dbReference type="InterPro" id="IPR027417">
    <property type="entry name" value="P-loop_NTPase"/>
</dbReference>
<dbReference type="InterPro" id="IPR006689">
    <property type="entry name" value="Small_GTPase_ARF/SAR"/>
</dbReference>
<dbReference type="Gene3D" id="3.40.50.300">
    <property type="entry name" value="P-loop containing nucleotide triphosphate hydrolases"/>
    <property type="match status" value="1"/>
</dbReference>
<evidence type="ECO:0000313" key="4">
    <source>
        <dbReference type="WBParaSite" id="sdigi.contig702.g9538.t1"/>
    </source>
</evidence>
<dbReference type="Pfam" id="PF00025">
    <property type="entry name" value="Arf"/>
    <property type="match status" value="1"/>
</dbReference>
<dbReference type="Proteomes" id="UP000887581">
    <property type="component" value="Unplaced"/>
</dbReference>
<dbReference type="SUPFAM" id="SSF52540">
    <property type="entry name" value="P-loop containing nucleoside triphosphate hydrolases"/>
    <property type="match status" value="1"/>
</dbReference>
<dbReference type="GO" id="GO:0005525">
    <property type="term" value="F:GTP binding"/>
    <property type="evidence" value="ECO:0007669"/>
    <property type="project" value="UniProtKB-KW"/>
</dbReference>
<sequence>MDEKGAMAISEISQCLGLNSINNRNWQIFASCAITGQGLNDGFQWLTENIRAYLETKSV</sequence>
<evidence type="ECO:0000256" key="2">
    <source>
        <dbReference type="ARBA" id="ARBA00023134"/>
    </source>
</evidence>
<evidence type="ECO:0000256" key="1">
    <source>
        <dbReference type="ARBA" id="ARBA00022741"/>
    </source>
</evidence>
<dbReference type="WBParaSite" id="sdigi.contig702.g9538.t1">
    <property type="protein sequence ID" value="sdigi.contig702.g9538.t1"/>
    <property type="gene ID" value="sdigi.contig702.g9538"/>
</dbReference>
<keyword evidence="3" id="KW-1185">Reference proteome</keyword>
<proteinExistence type="predicted"/>
<organism evidence="3 4">
    <name type="scientific">Setaria digitata</name>
    <dbReference type="NCBI Taxonomy" id="48799"/>
    <lineage>
        <taxon>Eukaryota</taxon>
        <taxon>Metazoa</taxon>
        <taxon>Ecdysozoa</taxon>
        <taxon>Nematoda</taxon>
        <taxon>Chromadorea</taxon>
        <taxon>Rhabditida</taxon>
        <taxon>Spirurina</taxon>
        <taxon>Spiruromorpha</taxon>
        <taxon>Filarioidea</taxon>
        <taxon>Setariidae</taxon>
        <taxon>Setaria</taxon>
    </lineage>
</organism>
<dbReference type="GO" id="GO:0003924">
    <property type="term" value="F:GTPase activity"/>
    <property type="evidence" value="ECO:0007669"/>
    <property type="project" value="InterPro"/>
</dbReference>
<name>A0A915Q456_9BILA</name>
<evidence type="ECO:0000313" key="3">
    <source>
        <dbReference type="Proteomes" id="UP000887581"/>
    </source>
</evidence>
<keyword evidence="2" id="KW-0342">GTP-binding</keyword>
<protein>
    <submittedName>
        <fullName evidence="4">ADP-ribosylation factor</fullName>
    </submittedName>
</protein>
<reference evidence="4" key="1">
    <citation type="submission" date="2022-11" db="UniProtKB">
        <authorList>
            <consortium name="WormBaseParasite"/>
        </authorList>
    </citation>
    <scope>IDENTIFICATION</scope>
</reference>
<accession>A0A915Q456</accession>